<evidence type="ECO:0000313" key="12">
    <source>
        <dbReference type="Proteomes" id="UP000198702"/>
    </source>
</evidence>
<evidence type="ECO:0000256" key="3">
    <source>
        <dbReference type="ARBA" id="ARBA00016337"/>
    </source>
</evidence>
<accession>A0A7Z7GE55</accession>
<evidence type="ECO:0000256" key="2">
    <source>
        <dbReference type="ARBA" id="ARBA00011955"/>
    </source>
</evidence>
<dbReference type="Pfam" id="PF02424">
    <property type="entry name" value="ApbE"/>
    <property type="match status" value="2"/>
</dbReference>
<keyword evidence="7" id="KW-0274">FAD</keyword>
<name>A0A7Z7GE55_9MICO</name>
<dbReference type="RefSeq" id="WP_028496258.1">
    <property type="nucleotide sequence ID" value="NZ_FOQZ01000002.1"/>
</dbReference>
<sequence>MSPVIAVRPHRQVWTEQIMGTVVSIHAVTRTGAPERGATEAAAAFAALREVDRVFSTYRADSDISRLRRGECAVASLDPRVAEVAAACTAWEAATAGRFSADWRGWFDPTGFVKGWAVESAARAHLAPLLADDDVVAVGINAGGDLQLFTAPGADWVWRVGIADPTRPGVVLATVDVVDGAVATSGLAERGAHIVDPRSGAPARGVASASVIADGLAAADVWATSAVVAGMDELAWIQDAGTRTGILIGDDGRVRRWIRSTEVSVVGADPDLATIA</sequence>
<keyword evidence="4" id="KW-0285">Flavoprotein</keyword>
<dbReference type="EC" id="2.7.1.180" evidence="2"/>
<keyword evidence="8" id="KW-0460">Magnesium</keyword>
<dbReference type="PANTHER" id="PTHR30040">
    <property type="entry name" value="THIAMINE BIOSYNTHESIS LIPOPROTEIN APBE"/>
    <property type="match status" value="1"/>
</dbReference>
<evidence type="ECO:0000256" key="9">
    <source>
        <dbReference type="ARBA" id="ARBA00031306"/>
    </source>
</evidence>
<dbReference type="AlphaFoldDB" id="A0A7Z7GE55"/>
<comment type="caution">
    <text evidence="11">The sequence shown here is derived from an EMBL/GenBank/DDBJ whole genome shotgun (WGS) entry which is preliminary data.</text>
</comment>
<comment type="cofactor">
    <cofactor evidence="1">
        <name>Mg(2+)</name>
        <dbReference type="ChEBI" id="CHEBI:18420"/>
    </cofactor>
</comment>
<reference evidence="11 12" key="1">
    <citation type="submission" date="2016-10" db="EMBL/GenBank/DDBJ databases">
        <authorList>
            <person name="Varghese N."/>
            <person name="Submissions S."/>
        </authorList>
    </citation>
    <scope>NUCLEOTIDE SEQUENCE [LARGE SCALE GENOMIC DNA]</scope>
    <source>
        <strain evidence="11 12">UNC380MFSha3.1</strain>
    </source>
</reference>
<organism evidence="11 12">
    <name type="scientific">Microbacterium saccharophilum</name>
    <dbReference type="NCBI Taxonomy" id="1213358"/>
    <lineage>
        <taxon>Bacteria</taxon>
        <taxon>Bacillati</taxon>
        <taxon>Actinomycetota</taxon>
        <taxon>Actinomycetes</taxon>
        <taxon>Micrococcales</taxon>
        <taxon>Microbacteriaceae</taxon>
        <taxon>Microbacterium</taxon>
    </lineage>
</organism>
<evidence type="ECO:0000256" key="7">
    <source>
        <dbReference type="ARBA" id="ARBA00022827"/>
    </source>
</evidence>
<dbReference type="EMBL" id="FOQZ01000002">
    <property type="protein sequence ID" value="SFI51069.1"/>
    <property type="molecule type" value="Genomic_DNA"/>
</dbReference>
<evidence type="ECO:0000256" key="6">
    <source>
        <dbReference type="ARBA" id="ARBA00022723"/>
    </source>
</evidence>
<dbReference type="InterPro" id="IPR024932">
    <property type="entry name" value="ApbE"/>
</dbReference>
<dbReference type="PANTHER" id="PTHR30040:SF2">
    <property type="entry name" value="FAD:PROTEIN FMN TRANSFERASE"/>
    <property type="match status" value="1"/>
</dbReference>
<evidence type="ECO:0000313" key="11">
    <source>
        <dbReference type="EMBL" id="SFI51069.1"/>
    </source>
</evidence>
<protein>
    <recommendedName>
        <fullName evidence="3">FAD:protein FMN transferase</fullName>
        <ecNumber evidence="2">2.7.1.180</ecNumber>
    </recommendedName>
    <alternativeName>
        <fullName evidence="9">Flavin transferase</fullName>
    </alternativeName>
</protein>
<dbReference type="GO" id="GO:0016740">
    <property type="term" value="F:transferase activity"/>
    <property type="evidence" value="ECO:0007669"/>
    <property type="project" value="UniProtKB-KW"/>
</dbReference>
<dbReference type="SUPFAM" id="SSF143631">
    <property type="entry name" value="ApbE-like"/>
    <property type="match status" value="1"/>
</dbReference>
<keyword evidence="11" id="KW-0449">Lipoprotein</keyword>
<evidence type="ECO:0000256" key="5">
    <source>
        <dbReference type="ARBA" id="ARBA00022679"/>
    </source>
</evidence>
<gene>
    <name evidence="11" type="ORF">SAMN04487751_1998</name>
</gene>
<evidence type="ECO:0000256" key="4">
    <source>
        <dbReference type="ARBA" id="ARBA00022630"/>
    </source>
</evidence>
<evidence type="ECO:0000256" key="10">
    <source>
        <dbReference type="ARBA" id="ARBA00048540"/>
    </source>
</evidence>
<dbReference type="Proteomes" id="UP000198702">
    <property type="component" value="Unassembled WGS sequence"/>
</dbReference>
<proteinExistence type="predicted"/>
<keyword evidence="5" id="KW-0808">Transferase</keyword>
<dbReference type="InterPro" id="IPR003374">
    <property type="entry name" value="ApbE-like_sf"/>
</dbReference>
<dbReference type="Gene3D" id="3.10.520.10">
    <property type="entry name" value="ApbE-like domains"/>
    <property type="match status" value="2"/>
</dbReference>
<evidence type="ECO:0000256" key="8">
    <source>
        <dbReference type="ARBA" id="ARBA00022842"/>
    </source>
</evidence>
<evidence type="ECO:0000256" key="1">
    <source>
        <dbReference type="ARBA" id="ARBA00001946"/>
    </source>
</evidence>
<dbReference type="GO" id="GO:0046872">
    <property type="term" value="F:metal ion binding"/>
    <property type="evidence" value="ECO:0007669"/>
    <property type="project" value="UniProtKB-KW"/>
</dbReference>
<keyword evidence="6" id="KW-0479">Metal-binding</keyword>
<comment type="catalytic activity">
    <reaction evidence="10">
        <text>L-threonyl-[protein] + FAD = FMN-L-threonyl-[protein] + AMP + H(+)</text>
        <dbReference type="Rhea" id="RHEA:36847"/>
        <dbReference type="Rhea" id="RHEA-COMP:11060"/>
        <dbReference type="Rhea" id="RHEA-COMP:11061"/>
        <dbReference type="ChEBI" id="CHEBI:15378"/>
        <dbReference type="ChEBI" id="CHEBI:30013"/>
        <dbReference type="ChEBI" id="CHEBI:57692"/>
        <dbReference type="ChEBI" id="CHEBI:74257"/>
        <dbReference type="ChEBI" id="CHEBI:456215"/>
        <dbReference type="EC" id="2.7.1.180"/>
    </reaction>
</comment>